<accession>A0A232ELH4</accession>
<dbReference type="PANTHER" id="PTHR34239:SF2">
    <property type="entry name" value="TRANSPOSABLE ELEMENT P TRANSPOSASE_THAP9 CONSERVED DOMAIN-CONTAINING PROTEIN"/>
    <property type="match status" value="1"/>
</dbReference>
<gene>
    <name evidence="3" type="ORF">TSAR_014910</name>
</gene>
<feature type="compositionally biased region" description="Low complexity" evidence="2">
    <location>
        <begin position="35"/>
        <end position="54"/>
    </location>
</feature>
<dbReference type="GO" id="GO:0003677">
    <property type="term" value="F:DNA binding"/>
    <property type="evidence" value="ECO:0007669"/>
    <property type="project" value="UniProtKB-KW"/>
</dbReference>
<feature type="region of interest" description="Disordered" evidence="2">
    <location>
        <begin position="1"/>
        <end position="84"/>
    </location>
</feature>
<name>A0A232ELH4_9HYME</name>
<dbReference type="PANTHER" id="PTHR34239">
    <property type="entry name" value="APPLE DOMAIN-CONTAINING PROTEIN"/>
    <property type="match status" value="1"/>
</dbReference>
<dbReference type="SUPFAM" id="SSF47823">
    <property type="entry name" value="lambda integrase-like, N-terminal domain"/>
    <property type="match status" value="1"/>
</dbReference>
<dbReference type="Proteomes" id="UP000215335">
    <property type="component" value="Unassembled WGS sequence"/>
</dbReference>
<keyword evidence="4" id="KW-1185">Reference proteome</keyword>
<comment type="caution">
    <text evidence="3">The sequence shown here is derived from an EMBL/GenBank/DDBJ whole genome shotgun (WGS) entry which is preliminary data.</text>
</comment>
<feature type="compositionally biased region" description="Basic and acidic residues" evidence="2">
    <location>
        <begin position="62"/>
        <end position="84"/>
    </location>
</feature>
<keyword evidence="1" id="KW-0238">DNA-binding</keyword>
<feature type="non-terminal residue" evidence="3">
    <location>
        <position position="479"/>
    </location>
</feature>
<feature type="compositionally biased region" description="Basic and acidic residues" evidence="2">
    <location>
        <begin position="1"/>
        <end position="34"/>
    </location>
</feature>
<dbReference type="EMBL" id="NNAY01003550">
    <property type="protein sequence ID" value="OXU19213.1"/>
    <property type="molecule type" value="Genomic_DNA"/>
</dbReference>
<dbReference type="OrthoDB" id="7699186at2759"/>
<dbReference type="AlphaFoldDB" id="A0A232ELH4"/>
<dbReference type="InterPro" id="IPR010998">
    <property type="entry name" value="Integrase_recombinase_N"/>
</dbReference>
<protein>
    <submittedName>
        <fullName evidence="3">Uncharacterized protein</fullName>
    </submittedName>
</protein>
<proteinExistence type="predicted"/>
<reference evidence="3 4" key="1">
    <citation type="journal article" date="2017" name="Curr. Biol.">
        <title>The Evolution of Venom by Co-option of Single-Copy Genes.</title>
        <authorList>
            <person name="Martinson E.O."/>
            <person name="Mrinalini"/>
            <person name="Kelkar Y.D."/>
            <person name="Chang C.H."/>
            <person name="Werren J.H."/>
        </authorList>
    </citation>
    <scope>NUCLEOTIDE SEQUENCE [LARGE SCALE GENOMIC DNA]</scope>
    <source>
        <strain evidence="3 4">Alberta</strain>
        <tissue evidence="3">Whole body</tissue>
    </source>
</reference>
<evidence type="ECO:0000313" key="3">
    <source>
        <dbReference type="EMBL" id="OXU19213.1"/>
    </source>
</evidence>
<sequence>MDHGKKARLARPDKEADKKKGDESSKLERDKEGSGESTGDEGSSKGSPSGSGTSEDSDSLDNDDKQKKKSKDPKLPNTDKENEAKVEKELADKYWFKNGIEKDQKEVLLEKYVNPEGLNVPKLNPEILRKLPSYSNARDTYMCKRQELAGSALTAIGSVMTNLIEEKESIDKVEMMERLHDAGKLIVKMMHSQNKSRAAFIIAGLDKDSNSILENTKPEEFLFGGDLSEKFKQAQTLDKAKQTTPLQNTATFQQQGCIAGIQQQGTISRVQLQGPKFVQTHRIQAGAVLMALITSMVNHSPSSEQLTFDSRESIRKAFLEKDIPEASVDIILSSLAVSTKKQYESALKVWWQFCEKDGCEFYKPTRSSVISYLTKCFNDNASYALSTAHRTQTIASIEINNIVITDRGAEIKIPDIIKTSGPNRFQPLLVLPKFTDNPTLCVATALSTYLNFTHKLRKDTDKLFLALNKPHKQVESQTI</sequence>
<dbReference type="Gene3D" id="1.10.150.130">
    <property type="match status" value="1"/>
</dbReference>
<evidence type="ECO:0000256" key="2">
    <source>
        <dbReference type="SAM" id="MobiDB-lite"/>
    </source>
</evidence>
<evidence type="ECO:0000313" key="4">
    <source>
        <dbReference type="Proteomes" id="UP000215335"/>
    </source>
</evidence>
<organism evidence="3 4">
    <name type="scientific">Trichomalopsis sarcophagae</name>
    <dbReference type="NCBI Taxonomy" id="543379"/>
    <lineage>
        <taxon>Eukaryota</taxon>
        <taxon>Metazoa</taxon>
        <taxon>Ecdysozoa</taxon>
        <taxon>Arthropoda</taxon>
        <taxon>Hexapoda</taxon>
        <taxon>Insecta</taxon>
        <taxon>Pterygota</taxon>
        <taxon>Neoptera</taxon>
        <taxon>Endopterygota</taxon>
        <taxon>Hymenoptera</taxon>
        <taxon>Apocrita</taxon>
        <taxon>Proctotrupomorpha</taxon>
        <taxon>Chalcidoidea</taxon>
        <taxon>Pteromalidae</taxon>
        <taxon>Pteromalinae</taxon>
        <taxon>Trichomalopsis</taxon>
    </lineage>
</organism>
<evidence type="ECO:0000256" key="1">
    <source>
        <dbReference type="ARBA" id="ARBA00023125"/>
    </source>
</evidence>